<organism evidence="2 3">
    <name type="scientific">Thermoflavimicrobium dichotomicum</name>
    <dbReference type="NCBI Taxonomy" id="46223"/>
    <lineage>
        <taxon>Bacteria</taxon>
        <taxon>Bacillati</taxon>
        <taxon>Bacillota</taxon>
        <taxon>Bacilli</taxon>
        <taxon>Bacillales</taxon>
        <taxon>Thermoactinomycetaceae</taxon>
        <taxon>Thermoflavimicrobium</taxon>
    </lineage>
</organism>
<keyword evidence="2" id="KW-0378">Hydrolase</keyword>
<keyword evidence="2" id="KW-0540">Nuclease</keyword>
<dbReference type="OrthoDB" id="9808428at2"/>
<name>A0A1I3UU43_9BACL</name>
<reference evidence="2" key="1">
    <citation type="submission" date="2016-10" db="EMBL/GenBank/DDBJ databases">
        <authorList>
            <person name="de Groot N.N."/>
        </authorList>
    </citation>
    <scope>NUCLEOTIDE SEQUENCE [LARGE SCALE GENOMIC DNA]</scope>
    <source>
        <strain evidence="2">DSM 44778</strain>
    </source>
</reference>
<evidence type="ECO:0000259" key="1">
    <source>
        <dbReference type="Pfam" id="PF05685"/>
    </source>
</evidence>
<feature type="domain" description="Putative restriction endonuclease" evidence="1">
    <location>
        <begin position="14"/>
        <end position="183"/>
    </location>
</feature>
<dbReference type="SUPFAM" id="SSF52980">
    <property type="entry name" value="Restriction endonuclease-like"/>
    <property type="match status" value="1"/>
</dbReference>
<dbReference type="Gene3D" id="3.90.1570.10">
    <property type="entry name" value="tt1808, chain A"/>
    <property type="match status" value="1"/>
</dbReference>
<accession>A0A1I3UU43</accession>
<dbReference type="InterPro" id="IPR012296">
    <property type="entry name" value="Nuclease_put_TT1808"/>
</dbReference>
<evidence type="ECO:0000313" key="2">
    <source>
        <dbReference type="EMBL" id="SFJ85377.1"/>
    </source>
</evidence>
<keyword evidence="2" id="KW-0255">Endonuclease</keyword>
<dbReference type="EMBL" id="FORR01000027">
    <property type="protein sequence ID" value="SFJ85377.1"/>
    <property type="molecule type" value="Genomic_DNA"/>
</dbReference>
<dbReference type="Pfam" id="PF05685">
    <property type="entry name" value="Uma2"/>
    <property type="match status" value="1"/>
</dbReference>
<dbReference type="Proteomes" id="UP000199545">
    <property type="component" value="Unassembled WGS sequence"/>
</dbReference>
<dbReference type="CDD" id="cd06260">
    <property type="entry name" value="DUF820-like"/>
    <property type="match status" value="1"/>
</dbReference>
<protein>
    <submittedName>
        <fullName evidence="2">Endonuclease, Uma2 family (Restriction endonuclease fold)</fullName>
    </submittedName>
</protein>
<dbReference type="InterPro" id="IPR011335">
    <property type="entry name" value="Restrct_endonuc-II-like"/>
</dbReference>
<keyword evidence="3" id="KW-1185">Reference proteome</keyword>
<dbReference type="PANTHER" id="PTHR36558">
    <property type="entry name" value="GLR1098 PROTEIN"/>
    <property type="match status" value="1"/>
</dbReference>
<dbReference type="InterPro" id="IPR008538">
    <property type="entry name" value="Uma2"/>
</dbReference>
<dbReference type="RefSeq" id="WP_093231590.1">
    <property type="nucleotide sequence ID" value="NZ_FORR01000027.1"/>
</dbReference>
<gene>
    <name evidence="2" type="ORF">SAMN05421852_1279</name>
</gene>
<evidence type="ECO:0000313" key="3">
    <source>
        <dbReference type="Proteomes" id="UP000199545"/>
    </source>
</evidence>
<dbReference type="STRING" id="46223.SAMN05421852_1279"/>
<sequence length="190" mass="21790">MSKPDPQKRYTYADLLTWDDGQRWELFDGVPVALASPSTQHQAIVTALTVEFGMYLKGKTCKVFPAPFDVRLCNESDSDNEITTVVIPDVSVICDPNKIDSKGCKGAPDLIVEILSPSTIHEDKGRKFYLYEQYGVKEFWIVDPDYKVVEVYQLVDRRYWRQFYALSQNDEIKVGIFEDLTISLKDIFGE</sequence>
<dbReference type="PANTHER" id="PTHR36558:SF1">
    <property type="entry name" value="RESTRICTION ENDONUCLEASE DOMAIN-CONTAINING PROTEIN-RELATED"/>
    <property type="match status" value="1"/>
</dbReference>
<dbReference type="AlphaFoldDB" id="A0A1I3UU43"/>
<proteinExistence type="predicted"/>
<dbReference type="GO" id="GO:0004519">
    <property type="term" value="F:endonuclease activity"/>
    <property type="evidence" value="ECO:0007669"/>
    <property type="project" value="UniProtKB-KW"/>
</dbReference>